<proteinExistence type="inferred from homology"/>
<feature type="domain" description="CSC1/OSCA1-like N-terminal transmembrane" evidence="12">
    <location>
        <begin position="1"/>
        <end position="82"/>
    </location>
</feature>
<feature type="transmembrane region" description="Helical" evidence="8">
    <location>
        <begin position="680"/>
        <end position="700"/>
    </location>
</feature>
<dbReference type="InterPro" id="IPR027815">
    <property type="entry name" value="CSC1/OSCA1-like_cyt"/>
</dbReference>
<keyword evidence="5 8" id="KW-1133">Transmembrane helix</keyword>
<evidence type="ECO:0008006" key="16">
    <source>
        <dbReference type="Google" id="ProtNLM"/>
    </source>
</evidence>
<comment type="similarity">
    <text evidence="2">Belongs to the CSC1 (TC 1.A.17) family.</text>
</comment>
<evidence type="ECO:0000256" key="3">
    <source>
        <dbReference type="ARBA" id="ARBA00022448"/>
    </source>
</evidence>
<feature type="signal peptide" evidence="9">
    <location>
        <begin position="1"/>
        <end position="25"/>
    </location>
</feature>
<dbReference type="GO" id="GO:0005886">
    <property type="term" value="C:plasma membrane"/>
    <property type="evidence" value="ECO:0007669"/>
    <property type="project" value="TreeGrafter"/>
</dbReference>
<dbReference type="Pfam" id="PF02714">
    <property type="entry name" value="RSN1_7TM"/>
    <property type="match status" value="1"/>
</dbReference>
<feature type="chain" id="PRO_5040921217" description="DUF221-domain-containing protein" evidence="9">
    <location>
        <begin position="26"/>
        <end position="904"/>
    </location>
</feature>
<dbReference type="Pfam" id="PF12621">
    <property type="entry name" value="PHM7_ext"/>
    <property type="match status" value="1"/>
</dbReference>
<feature type="transmembrane region" description="Helical" evidence="8">
    <location>
        <begin position="61"/>
        <end position="80"/>
    </location>
</feature>
<sequence length="904" mass="102073">MLLKIFMPLGCLVLPVLLPINYMSGKSKPLKDGISSNIRWNVTGLDQLAWGNVKPEHSSRYWAHLIMAVIVVIYVCFIIFDELRTYVRIRQDHLTSPQHQCCASANTVLVTAIPFNVLSEQALKEVFDVFPGGVRKVWINRDMGALAGKVKMRKNIARMLEKAETELIAKCNKMAGKHAIDKDQSAVRGASVGRRVYNAMMTPIPPRKPSALHKDIASSERLEVGSATIHKPVPKSGKIKKIPDQDAGHDAIFAKSDPSCPDDISDHSGEQPLWRRYLAHNDRPNMRLRVFGWDWMPRFGQKVDTIEHCRRELSQLNRDIEIDQRNPQRFPLMNSAFVQFNLQAAAHMACQSVIHPIPKQMAPRIVEVCPHDIIWSNMSIKWWERYVRTFGIITLICVMTISWAIPVAFTGLLSQLSYIQGTFTWLSWIGMLPKSVLSAMQGVLPALCMAILMALLPVCLRLLSWAQGLQTGKEIGLAVQNYYFAFLFVQLFLVVAVAASFSTIMDNITEVISWPELLAQNIPKSSNYFFSYMILQAMSVSAGALVQIAELVNWFFLAPIMDFTAREKWARMTNLNEINWDTFFPVYTTLASIGWSPTSPGSIAANQKSQGIIYSIVAPVIIVFNITTFTLFWIVYRYNTLYVTGFRIDTGGLLFPRAINQLFVDKHGLSFFLVRDEKNAVACQIQGVCMILLLLFTIGYQSLLNEAFEPLINYLPVMKGSVASHGDGLFRCDEFSRINARRHPKPRDTTCVDPRDTMFEEPVEQIFVSGTSGRIPLSACHAHNLGYKDPSKKGDGSSKEVATRDSKPSQVGQAPFFGAYGDVKENNCQNSCLTPHDFQHEALRDKRPVIWIPCDHLGVSEDEIHRTRRLSKHIWITNRDQSLDGKCRTVFSQAPPEFPEWIDP</sequence>
<dbReference type="AlphaFoldDB" id="A0A9W9U586"/>
<accession>A0A9W9U586</accession>
<organism evidence="14 15">
    <name type="scientific">Penicillium atrosanguineum</name>
    <dbReference type="NCBI Taxonomy" id="1132637"/>
    <lineage>
        <taxon>Eukaryota</taxon>
        <taxon>Fungi</taxon>
        <taxon>Dikarya</taxon>
        <taxon>Ascomycota</taxon>
        <taxon>Pezizomycotina</taxon>
        <taxon>Eurotiomycetes</taxon>
        <taxon>Eurotiomycetidae</taxon>
        <taxon>Eurotiales</taxon>
        <taxon>Aspergillaceae</taxon>
        <taxon>Penicillium</taxon>
    </lineage>
</organism>
<evidence type="ECO:0000256" key="7">
    <source>
        <dbReference type="SAM" id="MobiDB-lite"/>
    </source>
</evidence>
<dbReference type="EMBL" id="JAPZBO010000004">
    <property type="protein sequence ID" value="KAJ5318613.1"/>
    <property type="molecule type" value="Genomic_DNA"/>
</dbReference>
<keyword evidence="9" id="KW-0732">Signal</keyword>
<evidence type="ECO:0000256" key="2">
    <source>
        <dbReference type="ARBA" id="ARBA00007779"/>
    </source>
</evidence>
<evidence type="ECO:0000313" key="15">
    <source>
        <dbReference type="Proteomes" id="UP001147746"/>
    </source>
</evidence>
<feature type="region of interest" description="Disordered" evidence="7">
    <location>
        <begin position="786"/>
        <end position="812"/>
    </location>
</feature>
<keyword evidence="3" id="KW-0813">Transport</keyword>
<feature type="transmembrane region" description="Helical" evidence="8">
    <location>
        <begin position="529"/>
        <end position="549"/>
    </location>
</feature>
<feature type="domain" description="CSC1/OSCA1-like 7TM region" evidence="10">
    <location>
        <begin position="388"/>
        <end position="664"/>
    </location>
</feature>
<protein>
    <recommendedName>
        <fullName evidence="16">DUF221-domain-containing protein</fullName>
    </recommendedName>
</protein>
<dbReference type="GO" id="GO:0005227">
    <property type="term" value="F:calcium-activated cation channel activity"/>
    <property type="evidence" value="ECO:0007669"/>
    <property type="project" value="InterPro"/>
</dbReference>
<dbReference type="Pfam" id="PF14703">
    <property type="entry name" value="PHM7_cyt"/>
    <property type="match status" value="1"/>
</dbReference>
<dbReference type="Pfam" id="PF13967">
    <property type="entry name" value="RSN1_TM"/>
    <property type="match status" value="1"/>
</dbReference>
<keyword evidence="4 8" id="KW-0812">Transmembrane</keyword>
<feature type="transmembrane region" description="Helical" evidence="8">
    <location>
        <begin position="483"/>
        <end position="508"/>
    </location>
</feature>
<evidence type="ECO:0000313" key="14">
    <source>
        <dbReference type="EMBL" id="KAJ5318613.1"/>
    </source>
</evidence>
<reference evidence="14" key="1">
    <citation type="submission" date="2022-12" db="EMBL/GenBank/DDBJ databases">
        <authorList>
            <person name="Petersen C."/>
        </authorList>
    </citation>
    <scope>NUCLEOTIDE SEQUENCE</scope>
    <source>
        <strain evidence="14">IBT 21472</strain>
    </source>
</reference>
<feature type="transmembrane region" description="Helical" evidence="8">
    <location>
        <begin position="386"/>
        <end position="406"/>
    </location>
</feature>
<evidence type="ECO:0000259" key="12">
    <source>
        <dbReference type="Pfam" id="PF13967"/>
    </source>
</evidence>
<name>A0A9W9U586_9EURO</name>
<reference evidence="14" key="2">
    <citation type="journal article" date="2023" name="IMA Fungus">
        <title>Comparative genomic study of the Penicillium genus elucidates a diverse pangenome and 15 lateral gene transfer events.</title>
        <authorList>
            <person name="Petersen C."/>
            <person name="Sorensen T."/>
            <person name="Nielsen M.R."/>
            <person name="Sondergaard T.E."/>
            <person name="Sorensen J.L."/>
            <person name="Fitzpatrick D.A."/>
            <person name="Frisvad J.C."/>
            <person name="Nielsen K.L."/>
        </authorList>
    </citation>
    <scope>NUCLEOTIDE SEQUENCE</scope>
    <source>
        <strain evidence="14">IBT 21472</strain>
    </source>
</reference>
<evidence type="ECO:0000256" key="8">
    <source>
        <dbReference type="SAM" id="Phobius"/>
    </source>
</evidence>
<gene>
    <name evidence="14" type="ORF">N7476_005033</name>
</gene>
<evidence type="ECO:0000256" key="9">
    <source>
        <dbReference type="SAM" id="SignalP"/>
    </source>
</evidence>
<feature type="compositionally biased region" description="Basic and acidic residues" evidence="7">
    <location>
        <begin position="789"/>
        <end position="807"/>
    </location>
</feature>
<feature type="transmembrane region" description="Helical" evidence="8">
    <location>
        <begin position="443"/>
        <end position="463"/>
    </location>
</feature>
<dbReference type="InterPro" id="IPR045122">
    <property type="entry name" value="Csc1-like"/>
</dbReference>
<dbReference type="PANTHER" id="PTHR13018">
    <property type="entry name" value="PROBABLE MEMBRANE PROTEIN DUF221-RELATED"/>
    <property type="match status" value="1"/>
</dbReference>
<keyword evidence="6 8" id="KW-0472">Membrane</keyword>
<evidence type="ECO:0000259" key="11">
    <source>
        <dbReference type="Pfam" id="PF12621"/>
    </source>
</evidence>
<comment type="caution">
    <text evidence="14">The sequence shown here is derived from an EMBL/GenBank/DDBJ whole genome shotgun (WGS) entry which is preliminary data.</text>
</comment>
<dbReference type="InterPro" id="IPR003864">
    <property type="entry name" value="CSC1/OSCA1-like_7TM"/>
</dbReference>
<evidence type="ECO:0000256" key="4">
    <source>
        <dbReference type="ARBA" id="ARBA00022692"/>
    </source>
</evidence>
<feature type="domain" description="CSC1/OSCA1-like cytosolic" evidence="13">
    <location>
        <begin position="106"/>
        <end position="377"/>
    </location>
</feature>
<evidence type="ECO:0000256" key="6">
    <source>
        <dbReference type="ARBA" id="ARBA00023136"/>
    </source>
</evidence>
<evidence type="ECO:0000256" key="5">
    <source>
        <dbReference type="ARBA" id="ARBA00022989"/>
    </source>
</evidence>
<evidence type="ECO:0000256" key="1">
    <source>
        <dbReference type="ARBA" id="ARBA00004141"/>
    </source>
</evidence>
<comment type="subcellular location">
    <subcellularLocation>
        <location evidence="1">Membrane</location>
        <topology evidence="1">Multi-pass membrane protein</topology>
    </subcellularLocation>
</comment>
<dbReference type="InterPro" id="IPR022257">
    <property type="entry name" value="PHM7_ext"/>
</dbReference>
<keyword evidence="15" id="KW-1185">Reference proteome</keyword>
<feature type="domain" description="10TM putative phosphate transporter extracellular tail" evidence="11">
    <location>
        <begin position="833"/>
        <end position="896"/>
    </location>
</feature>
<dbReference type="PANTHER" id="PTHR13018:SF20">
    <property type="entry name" value="SPORULATION-SPECIFIC PROTEIN 75"/>
    <property type="match status" value="1"/>
</dbReference>
<evidence type="ECO:0000259" key="10">
    <source>
        <dbReference type="Pfam" id="PF02714"/>
    </source>
</evidence>
<feature type="transmembrane region" description="Helical" evidence="8">
    <location>
        <begin position="612"/>
        <end position="636"/>
    </location>
</feature>
<evidence type="ECO:0000259" key="13">
    <source>
        <dbReference type="Pfam" id="PF14703"/>
    </source>
</evidence>
<dbReference type="InterPro" id="IPR032880">
    <property type="entry name" value="CSC1/OSCA1-like_N"/>
</dbReference>
<dbReference type="Proteomes" id="UP001147746">
    <property type="component" value="Unassembled WGS sequence"/>
</dbReference>